<evidence type="ECO:0000313" key="2">
    <source>
        <dbReference type="Proteomes" id="UP000271974"/>
    </source>
</evidence>
<accession>A0A3S1BJ86</accession>
<keyword evidence="2" id="KW-1185">Reference proteome</keyword>
<gene>
    <name evidence="1" type="ORF">EGW08_007304</name>
</gene>
<protein>
    <submittedName>
        <fullName evidence="1">Uncharacterized protein</fullName>
    </submittedName>
</protein>
<dbReference type="AlphaFoldDB" id="A0A3S1BJ86"/>
<dbReference type="EMBL" id="RQTK01000188">
    <property type="protein sequence ID" value="RUS84942.1"/>
    <property type="molecule type" value="Genomic_DNA"/>
</dbReference>
<name>A0A3S1BJ86_ELYCH</name>
<organism evidence="1 2">
    <name type="scientific">Elysia chlorotica</name>
    <name type="common">Eastern emerald elysia</name>
    <name type="synonym">Sea slug</name>
    <dbReference type="NCBI Taxonomy" id="188477"/>
    <lineage>
        <taxon>Eukaryota</taxon>
        <taxon>Metazoa</taxon>
        <taxon>Spiralia</taxon>
        <taxon>Lophotrochozoa</taxon>
        <taxon>Mollusca</taxon>
        <taxon>Gastropoda</taxon>
        <taxon>Heterobranchia</taxon>
        <taxon>Euthyneura</taxon>
        <taxon>Panpulmonata</taxon>
        <taxon>Sacoglossa</taxon>
        <taxon>Placobranchoidea</taxon>
        <taxon>Plakobranchidae</taxon>
        <taxon>Elysia</taxon>
    </lineage>
</organism>
<dbReference type="PANTHER" id="PTHR31389:SF4">
    <property type="entry name" value="LD39211P"/>
    <property type="match status" value="1"/>
</dbReference>
<feature type="non-terminal residue" evidence="1">
    <location>
        <position position="1"/>
    </location>
</feature>
<evidence type="ECO:0000313" key="1">
    <source>
        <dbReference type="EMBL" id="RUS84942.1"/>
    </source>
</evidence>
<dbReference type="Proteomes" id="UP000271974">
    <property type="component" value="Unassembled WGS sequence"/>
</dbReference>
<proteinExistence type="predicted"/>
<reference evidence="1 2" key="1">
    <citation type="submission" date="2019-01" db="EMBL/GenBank/DDBJ databases">
        <title>A draft genome assembly of the solar-powered sea slug Elysia chlorotica.</title>
        <authorList>
            <person name="Cai H."/>
            <person name="Li Q."/>
            <person name="Fang X."/>
            <person name="Li J."/>
            <person name="Curtis N.E."/>
            <person name="Altenburger A."/>
            <person name="Shibata T."/>
            <person name="Feng M."/>
            <person name="Maeda T."/>
            <person name="Schwartz J.A."/>
            <person name="Shigenobu S."/>
            <person name="Lundholm N."/>
            <person name="Nishiyama T."/>
            <person name="Yang H."/>
            <person name="Hasebe M."/>
            <person name="Li S."/>
            <person name="Pierce S.K."/>
            <person name="Wang J."/>
        </authorList>
    </citation>
    <scope>NUCLEOTIDE SEQUENCE [LARGE SCALE GENOMIC DNA]</scope>
    <source>
        <strain evidence="1">EC2010</strain>
        <tissue evidence="1">Whole organism of an adult</tissue>
    </source>
</reference>
<comment type="caution">
    <text evidence="1">The sequence shown here is derived from an EMBL/GenBank/DDBJ whole genome shotgun (WGS) entry which is preliminary data.</text>
</comment>
<dbReference type="PANTHER" id="PTHR31389">
    <property type="entry name" value="LD39211P"/>
    <property type="match status" value="1"/>
</dbReference>
<dbReference type="STRING" id="188477.A0A3S1BJ86"/>
<feature type="non-terminal residue" evidence="1">
    <location>
        <position position="347"/>
    </location>
</feature>
<sequence>PENDVHSEKPALPPVQSLNIFAQTSNFAQLPKLRPLSDEELTQELTKRLNRPSSDRKVVYEVPCDNSKSVQACVGPCQHPLTYSPKETIEKLTKSPELRLDEKMQQAVSTLGAHIPDSDLIIASAVSSNHFDEMQAMFESLHTKVYPVLEERIQTTKLRPQLLQPQNKVAISNFTMVLFDIGLSPAERIRTQKNCRCKIITFRKDLFPNHVSTNGCYSWKPLIMMAASQHARKLILWQDSSVRWYSSFLDNLDRAYTAGHQVIRYTGSHRIPANTLKEMFNYMHEDACSYLPYPEIQGNLHIHRSDGFNKQVLFEPWARCAVEKSCICPRPPESVLSCSSGTLHRCH</sequence>
<dbReference type="OrthoDB" id="5954868at2759"/>